<dbReference type="SUPFAM" id="SSF46785">
    <property type="entry name" value="Winged helix' DNA-binding domain"/>
    <property type="match status" value="1"/>
</dbReference>
<evidence type="ECO:0000313" key="7">
    <source>
        <dbReference type="Proteomes" id="UP000194139"/>
    </source>
</evidence>
<name>A0A1W6Z5L1_9BORD</name>
<dbReference type="GO" id="GO:0043565">
    <property type="term" value="F:sequence-specific DNA binding"/>
    <property type="evidence" value="ECO:0007669"/>
    <property type="project" value="TreeGrafter"/>
</dbReference>
<dbReference type="RefSeq" id="WP_086073596.1">
    <property type="nucleotide sequence ID" value="NZ_CP021109.1"/>
</dbReference>
<dbReference type="PROSITE" id="PS50931">
    <property type="entry name" value="HTH_LYSR"/>
    <property type="match status" value="1"/>
</dbReference>
<dbReference type="Pfam" id="PF03466">
    <property type="entry name" value="LysR_substrate"/>
    <property type="match status" value="1"/>
</dbReference>
<dbReference type="FunFam" id="1.10.10.10:FF:000001">
    <property type="entry name" value="LysR family transcriptional regulator"/>
    <property type="match status" value="1"/>
</dbReference>
<dbReference type="CDD" id="cd08422">
    <property type="entry name" value="PBP2_CrgA_like"/>
    <property type="match status" value="1"/>
</dbReference>
<dbReference type="InterPro" id="IPR036390">
    <property type="entry name" value="WH_DNA-bd_sf"/>
</dbReference>
<keyword evidence="4" id="KW-0804">Transcription</keyword>
<dbReference type="Proteomes" id="UP000194139">
    <property type="component" value="Chromosome"/>
</dbReference>
<accession>A0A1W6Z5L1</accession>
<evidence type="ECO:0000256" key="4">
    <source>
        <dbReference type="ARBA" id="ARBA00023163"/>
    </source>
</evidence>
<comment type="similarity">
    <text evidence="1">Belongs to the LysR transcriptional regulatory family.</text>
</comment>
<organism evidence="6 7">
    <name type="scientific">Bordetella genomosp. 9</name>
    <dbReference type="NCBI Taxonomy" id="1416803"/>
    <lineage>
        <taxon>Bacteria</taxon>
        <taxon>Pseudomonadati</taxon>
        <taxon>Pseudomonadota</taxon>
        <taxon>Betaproteobacteria</taxon>
        <taxon>Burkholderiales</taxon>
        <taxon>Alcaligenaceae</taxon>
        <taxon>Bordetella</taxon>
    </lineage>
</organism>
<dbReference type="InterPro" id="IPR036388">
    <property type="entry name" value="WH-like_DNA-bd_sf"/>
</dbReference>
<dbReference type="InterPro" id="IPR058163">
    <property type="entry name" value="LysR-type_TF_proteobact-type"/>
</dbReference>
<dbReference type="Gene3D" id="3.40.190.290">
    <property type="match status" value="1"/>
</dbReference>
<dbReference type="PANTHER" id="PTHR30537:SF5">
    <property type="entry name" value="HTH-TYPE TRANSCRIPTIONAL ACTIVATOR TTDR-RELATED"/>
    <property type="match status" value="1"/>
</dbReference>
<dbReference type="GO" id="GO:0003700">
    <property type="term" value="F:DNA-binding transcription factor activity"/>
    <property type="evidence" value="ECO:0007669"/>
    <property type="project" value="InterPro"/>
</dbReference>
<dbReference type="PANTHER" id="PTHR30537">
    <property type="entry name" value="HTH-TYPE TRANSCRIPTIONAL REGULATOR"/>
    <property type="match status" value="1"/>
</dbReference>
<evidence type="ECO:0000256" key="1">
    <source>
        <dbReference type="ARBA" id="ARBA00009437"/>
    </source>
</evidence>
<dbReference type="InterPro" id="IPR005119">
    <property type="entry name" value="LysR_subst-bd"/>
</dbReference>
<dbReference type="Pfam" id="PF00126">
    <property type="entry name" value="HTH_1"/>
    <property type="match status" value="1"/>
</dbReference>
<dbReference type="Gene3D" id="1.10.10.10">
    <property type="entry name" value="Winged helix-like DNA-binding domain superfamily/Winged helix DNA-binding domain"/>
    <property type="match status" value="1"/>
</dbReference>
<evidence type="ECO:0000259" key="5">
    <source>
        <dbReference type="PROSITE" id="PS50931"/>
    </source>
</evidence>
<proteinExistence type="inferred from homology"/>
<keyword evidence="2" id="KW-0805">Transcription regulation</keyword>
<gene>
    <name evidence="6" type="ORF">CAL13_10620</name>
</gene>
<evidence type="ECO:0000313" key="6">
    <source>
        <dbReference type="EMBL" id="ARP88652.1"/>
    </source>
</evidence>
<sequence length="300" mass="33413">MNIKLNDIALYVEVARRKNFSRAAEALNIPASTLSRRVGELERSVGMRLLNRSTRRIELTDAGALYYQRCRGLIEEARVAHEQLIDMNRSPKGLLRISLPNSLAQLFLPAVMEEFSEKYPDIECDFDMSSEAIDPVSNQFDLALRFGQQPDSDLVSRKILMMPRELYASPRYLARRGTPRTPADLASHECLRNSHTDDRSVWELRNGSQVERVVVSGKMAASHSGVQARLAASGLGIAPVPVFDMMRQAVKSAGLVPVLPGWSLAPVPLYALLPTQTIPAKTRAFLSFIEPRLIGGMRLN</sequence>
<dbReference type="GO" id="GO:0006351">
    <property type="term" value="P:DNA-templated transcription"/>
    <property type="evidence" value="ECO:0007669"/>
    <property type="project" value="TreeGrafter"/>
</dbReference>
<evidence type="ECO:0000256" key="3">
    <source>
        <dbReference type="ARBA" id="ARBA00023125"/>
    </source>
</evidence>
<keyword evidence="3" id="KW-0238">DNA-binding</keyword>
<dbReference type="InterPro" id="IPR000847">
    <property type="entry name" value="LysR_HTH_N"/>
</dbReference>
<dbReference type="SUPFAM" id="SSF53850">
    <property type="entry name" value="Periplasmic binding protein-like II"/>
    <property type="match status" value="1"/>
</dbReference>
<protein>
    <submittedName>
        <fullName evidence="6">LysR family transcriptional regulator</fullName>
    </submittedName>
</protein>
<evidence type="ECO:0000256" key="2">
    <source>
        <dbReference type="ARBA" id="ARBA00023015"/>
    </source>
</evidence>
<feature type="domain" description="HTH lysR-type" evidence="5">
    <location>
        <begin position="3"/>
        <end position="60"/>
    </location>
</feature>
<keyword evidence="7" id="KW-1185">Reference proteome</keyword>
<dbReference type="AlphaFoldDB" id="A0A1W6Z5L1"/>
<dbReference type="EMBL" id="CP021109">
    <property type="protein sequence ID" value="ARP88652.1"/>
    <property type="molecule type" value="Genomic_DNA"/>
</dbReference>
<reference evidence="6 7" key="1">
    <citation type="submission" date="2017-05" db="EMBL/GenBank/DDBJ databases">
        <title>Complete and WGS of Bordetella genogroups.</title>
        <authorList>
            <person name="Spilker T."/>
            <person name="LiPuma J."/>
        </authorList>
    </citation>
    <scope>NUCLEOTIDE SEQUENCE [LARGE SCALE GENOMIC DNA]</scope>
    <source>
        <strain evidence="6 7">AU17164</strain>
    </source>
</reference>